<reference evidence="3 4" key="1">
    <citation type="submission" date="2020-07" db="EMBL/GenBank/DDBJ databases">
        <title>Genomic Encyclopedia of Type Strains, Phase IV (KMG-IV): sequencing the most valuable type-strain genomes for metagenomic binning, comparative biology and taxonomic classification.</title>
        <authorList>
            <person name="Goeker M."/>
        </authorList>
    </citation>
    <scope>NUCLEOTIDE SEQUENCE [LARGE SCALE GENOMIC DNA]</scope>
    <source>
        <strain evidence="3 4">DSM 17721</strain>
    </source>
</reference>
<dbReference type="InterPro" id="IPR039447">
    <property type="entry name" value="UreH-like_TM_dom"/>
</dbReference>
<evidence type="ECO:0000256" key="1">
    <source>
        <dbReference type="SAM" id="Phobius"/>
    </source>
</evidence>
<evidence type="ECO:0000259" key="2">
    <source>
        <dbReference type="Pfam" id="PF13386"/>
    </source>
</evidence>
<dbReference type="AlphaFoldDB" id="A0A7W0C8E3"/>
<evidence type="ECO:0000313" key="3">
    <source>
        <dbReference type="EMBL" id="MBA2881047.1"/>
    </source>
</evidence>
<keyword evidence="1" id="KW-0812">Transmembrane</keyword>
<sequence>MMWSTESIYAVFLATGFTVGFGHCIGMCGPIVISVSLQLKDRPSFLPQLYYNIGRTITYSLLGAIMGATASFTRFASEIGGFQKTILVFAGVLIIVMGLAMTGWVPAGRIFQNAPPLAGFARAGFKRILDARRAVLFLPLGMVLGLLPCGPVYTAMIAAARMGMEAESTFGGMISGAGVMACFGIGTIPALLLLSQVSNVKWLKHRDLIYKFGGVMMILVGIYFTWKGWTY</sequence>
<feature type="transmembrane region" description="Helical" evidence="1">
    <location>
        <begin position="135"/>
        <end position="160"/>
    </location>
</feature>
<keyword evidence="1" id="KW-0472">Membrane</keyword>
<dbReference type="Pfam" id="PF13386">
    <property type="entry name" value="DsbD_2"/>
    <property type="match status" value="1"/>
</dbReference>
<protein>
    <recommendedName>
        <fullName evidence="2">Urease accessory protein UreH-like transmembrane domain-containing protein</fullName>
    </recommendedName>
</protein>
<dbReference type="Proteomes" id="UP000525298">
    <property type="component" value="Unassembled WGS sequence"/>
</dbReference>
<feature type="transmembrane region" description="Helical" evidence="1">
    <location>
        <begin position="172"/>
        <end position="196"/>
    </location>
</feature>
<dbReference type="PANTHER" id="PTHR42208">
    <property type="entry name" value="HEAVY METAL TRANSPORTER-RELATED"/>
    <property type="match status" value="1"/>
</dbReference>
<name>A0A7W0C8E3_9BACT</name>
<feature type="domain" description="Urease accessory protein UreH-like transmembrane" evidence="2">
    <location>
        <begin position="12"/>
        <end position="223"/>
    </location>
</feature>
<evidence type="ECO:0000313" key="4">
    <source>
        <dbReference type="Proteomes" id="UP000525298"/>
    </source>
</evidence>
<feature type="transmembrane region" description="Helical" evidence="1">
    <location>
        <begin position="85"/>
        <end position="105"/>
    </location>
</feature>
<feature type="transmembrane region" description="Helical" evidence="1">
    <location>
        <begin position="49"/>
        <end position="73"/>
    </location>
</feature>
<feature type="transmembrane region" description="Helical" evidence="1">
    <location>
        <begin position="12"/>
        <end position="37"/>
    </location>
</feature>
<dbReference type="EMBL" id="JACDUS010000003">
    <property type="protein sequence ID" value="MBA2881047.1"/>
    <property type="molecule type" value="Genomic_DNA"/>
</dbReference>
<comment type="caution">
    <text evidence="3">The sequence shown here is derived from an EMBL/GenBank/DDBJ whole genome shotgun (WGS) entry which is preliminary data.</text>
</comment>
<keyword evidence="1" id="KW-1133">Transmembrane helix</keyword>
<keyword evidence="4" id="KW-1185">Reference proteome</keyword>
<feature type="transmembrane region" description="Helical" evidence="1">
    <location>
        <begin position="208"/>
        <end position="226"/>
    </location>
</feature>
<organism evidence="3 4">
    <name type="scientific">Desulfosalsimonas propionicica</name>
    <dbReference type="NCBI Taxonomy" id="332175"/>
    <lineage>
        <taxon>Bacteria</taxon>
        <taxon>Pseudomonadati</taxon>
        <taxon>Thermodesulfobacteriota</taxon>
        <taxon>Desulfobacteria</taxon>
        <taxon>Desulfobacterales</taxon>
        <taxon>Desulfosalsimonadaceae</taxon>
        <taxon>Desulfosalsimonas</taxon>
    </lineage>
</organism>
<gene>
    <name evidence="3" type="ORF">HNR65_001373</name>
</gene>
<dbReference type="PANTHER" id="PTHR42208:SF1">
    <property type="entry name" value="HEAVY METAL TRANSPORTER"/>
    <property type="match status" value="1"/>
</dbReference>
<proteinExistence type="predicted"/>
<accession>A0A7W0C8E3</accession>